<dbReference type="Pfam" id="PF00501">
    <property type="entry name" value="AMP-binding"/>
    <property type="match status" value="1"/>
</dbReference>
<dbReference type="Proteomes" id="UP001232445">
    <property type="component" value="Unassembled WGS sequence"/>
</dbReference>
<gene>
    <name evidence="7" type="ORF">J2S00_003958</name>
</gene>
<evidence type="ECO:0000256" key="1">
    <source>
        <dbReference type="ARBA" id="ARBA00006432"/>
    </source>
</evidence>
<evidence type="ECO:0000259" key="6">
    <source>
        <dbReference type="Pfam" id="PF13193"/>
    </source>
</evidence>
<dbReference type="EC" id="6.2.1.-" evidence="7"/>
<keyword evidence="2 7" id="KW-0436">Ligase</keyword>
<evidence type="ECO:0000256" key="3">
    <source>
        <dbReference type="ARBA" id="ARBA00022741"/>
    </source>
</evidence>
<evidence type="ECO:0000259" key="5">
    <source>
        <dbReference type="Pfam" id="PF00501"/>
    </source>
</evidence>
<dbReference type="InterPro" id="IPR000873">
    <property type="entry name" value="AMP-dep_synth/lig_dom"/>
</dbReference>
<accession>A0ABU0CY96</accession>
<evidence type="ECO:0000256" key="4">
    <source>
        <dbReference type="ARBA" id="ARBA00022840"/>
    </source>
</evidence>
<comment type="similarity">
    <text evidence="1">Belongs to the ATP-dependent AMP-binding enzyme family.</text>
</comment>
<dbReference type="Gene3D" id="3.40.50.12780">
    <property type="entry name" value="N-terminal domain of ligase-like"/>
    <property type="match status" value="1"/>
</dbReference>
<dbReference type="PANTHER" id="PTHR43107:SF15">
    <property type="entry name" value="FATTY ACID TRANSPORT PROTEIN 3, ISOFORM A"/>
    <property type="match status" value="1"/>
</dbReference>
<dbReference type="Pfam" id="PF13193">
    <property type="entry name" value="AMP-binding_C"/>
    <property type="match status" value="1"/>
</dbReference>
<keyword evidence="8" id="KW-1185">Reference proteome</keyword>
<dbReference type="CDD" id="cd05934">
    <property type="entry name" value="FACL_DitJ_like"/>
    <property type="match status" value="1"/>
</dbReference>
<dbReference type="GO" id="GO:0016874">
    <property type="term" value="F:ligase activity"/>
    <property type="evidence" value="ECO:0007669"/>
    <property type="project" value="UniProtKB-KW"/>
</dbReference>
<evidence type="ECO:0000256" key="2">
    <source>
        <dbReference type="ARBA" id="ARBA00022598"/>
    </source>
</evidence>
<evidence type="ECO:0000313" key="8">
    <source>
        <dbReference type="Proteomes" id="UP001232445"/>
    </source>
</evidence>
<dbReference type="PROSITE" id="PS00455">
    <property type="entry name" value="AMP_BINDING"/>
    <property type="match status" value="1"/>
</dbReference>
<dbReference type="PANTHER" id="PTHR43107">
    <property type="entry name" value="LONG-CHAIN FATTY ACID TRANSPORT PROTEIN"/>
    <property type="match status" value="1"/>
</dbReference>
<organism evidence="7 8">
    <name type="scientific">Caldalkalibacillus uzonensis</name>
    <dbReference type="NCBI Taxonomy" id="353224"/>
    <lineage>
        <taxon>Bacteria</taxon>
        <taxon>Bacillati</taxon>
        <taxon>Bacillota</taxon>
        <taxon>Bacilli</taxon>
        <taxon>Bacillales</taxon>
        <taxon>Bacillaceae</taxon>
        <taxon>Caldalkalibacillus</taxon>
    </lineage>
</organism>
<dbReference type="InterPro" id="IPR025110">
    <property type="entry name" value="AMP-bd_C"/>
</dbReference>
<dbReference type="InterPro" id="IPR042099">
    <property type="entry name" value="ANL_N_sf"/>
</dbReference>
<dbReference type="EMBL" id="JAUSUQ010000033">
    <property type="protein sequence ID" value="MDQ0341114.1"/>
    <property type="molecule type" value="Genomic_DNA"/>
</dbReference>
<protein>
    <submittedName>
        <fullName evidence="7">Crotonobetaine/carnitine-CoA ligase</fullName>
        <ecNumber evidence="7">6.2.1.-</ecNumber>
    </submittedName>
</protein>
<feature type="domain" description="AMP-dependent synthetase/ligase" evidence="5">
    <location>
        <begin position="13"/>
        <end position="366"/>
    </location>
</feature>
<keyword evidence="4" id="KW-0067">ATP-binding</keyword>
<sequence length="518" mass="59270">MAHQLKTIPELLQHNSNVIPDELFLMFYEKRYSFGDIDRLSNQVANYFAHQFGIKKGDHIALILKNCPEYLFIWFGLAKLGAVMVPINHHIKGDSLQYILTHSDSKLVIVDAAFLDQLKAINTDLVDIQIIELGDFQAGYESESIHRQVITEVDESDPMSIIYTSGTTGLPKGVILPHYSYINTGMSFRDSMVQATKEDVLYTCLPLFHCNAQQLSVMGAMLTGCPLALSERFSASKFWQEIQYYQATVFNYIGSILTVLYKQPFSEYEQNNTVTRTFGGAAPKEIWTEFEERFELKIVEGYGLTETATVCLCNPKGNIRVGSIGKPLPNVDVKIVDENERDVLPGEEGEIIVKELVPNTIFKGYYKMPQKTQEVMKGGWFHTGDRGYMDEDGYFYFKDRIKDCIRYRGENISSYEIERIVNKHPQVKESAAIGVPSELGEEDVKVVLVVEDESVFDYVEFIKFCEERMAYYMVPRYIELRSFLPKTATERVQKFALRKEGIGSAWDRVREGVKLNRK</sequence>
<feature type="domain" description="AMP-binding enzyme C-terminal" evidence="6">
    <location>
        <begin position="416"/>
        <end position="489"/>
    </location>
</feature>
<dbReference type="Gene3D" id="3.30.300.30">
    <property type="match status" value="1"/>
</dbReference>
<dbReference type="InterPro" id="IPR020845">
    <property type="entry name" value="AMP-binding_CS"/>
</dbReference>
<proteinExistence type="inferred from homology"/>
<dbReference type="RefSeq" id="WP_307343816.1">
    <property type="nucleotide sequence ID" value="NZ_JAUSUQ010000033.1"/>
</dbReference>
<reference evidence="7 8" key="1">
    <citation type="submission" date="2023-07" db="EMBL/GenBank/DDBJ databases">
        <title>Genomic Encyclopedia of Type Strains, Phase IV (KMG-IV): sequencing the most valuable type-strain genomes for metagenomic binning, comparative biology and taxonomic classification.</title>
        <authorList>
            <person name="Goeker M."/>
        </authorList>
    </citation>
    <scope>NUCLEOTIDE SEQUENCE [LARGE SCALE GENOMIC DNA]</scope>
    <source>
        <strain evidence="7 8">DSM 17740</strain>
    </source>
</reference>
<dbReference type="SUPFAM" id="SSF56801">
    <property type="entry name" value="Acetyl-CoA synthetase-like"/>
    <property type="match status" value="1"/>
</dbReference>
<comment type="caution">
    <text evidence="7">The sequence shown here is derived from an EMBL/GenBank/DDBJ whole genome shotgun (WGS) entry which is preliminary data.</text>
</comment>
<keyword evidence="3" id="KW-0547">Nucleotide-binding</keyword>
<evidence type="ECO:0000313" key="7">
    <source>
        <dbReference type="EMBL" id="MDQ0341114.1"/>
    </source>
</evidence>
<dbReference type="InterPro" id="IPR045851">
    <property type="entry name" value="AMP-bd_C_sf"/>
</dbReference>
<name>A0ABU0CY96_9BACI</name>